<reference evidence="1" key="4">
    <citation type="submission" date="2019-03" db="UniProtKB">
        <authorList>
            <consortium name="EnsemblPlants"/>
        </authorList>
    </citation>
    <scope>IDENTIFICATION</scope>
</reference>
<dbReference type="PANTHER" id="PTHR31153:SF1">
    <property type="entry name" value="CALMODULIN CALCIUM-DEPENDENT NAD KINASE"/>
    <property type="match status" value="1"/>
</dbReference>
<protein>
    <submittedName>
        <fullName evidence="1">Uncharacterized protein</fullName>
    </submittedName>
</protein>
<dbReference type="Gramene" id="AET4Gv20143300.11">
    <property type="protein sequence ID" value="AET4Gv20143300.11"/>
    <property type="gene ID" value="AET4Gv20143300"/>
</dbReference>
<organism evidence="1 2">
    <name type="scientific">Aegilops tauschii subsp. strangulata</name>
    <name type="common">Goatgrass</name>
    <dbReference type="NCBI Taxonomy" id="200361"/>
    <lineage>
        <taxon>Eukaryota</taxon>
        <taxon>Viridiplantae</taxon>
        <taxon>Streptophyta</taxon>
        <taxon>Embryophyta</taxon>
        <taxon>Tracheophyta</taxon>
        <taxon>Spermatophyta</taxon>
        <taxon>Magnoliopsida</taxon>
        <taxon>Liliopsida</taxon>
        <taxon>Poales</taxon>
        <taxon>Poaceae</taxon>
        <taxon>BOP clade</taxon>
        <taxon>Pooideae</taxon>
        <taxon>Triticodae</taxon>
        <taxon>Triticeae</taxon>
        <taxon>Triticinae</taxon>
        <taxon>Aegilops</taxon>
    </lineage>
</organism>
<dbReference type="Proteomes" id="UP000015105">
    <property type="component" value="Chromosome 4D"/>
</dbReference>
<evidence type="ECO:0000313" key="1">
    <source>
        <dbReference type="EnsemblPlants" id="AET4Gv20143300.11"/>
    </source>
</evidence>
<reference evidence="2" key="2">
    <citation type="journal article" date="2017" name="Nat. Plants">
        <title>The Aegilops tauschii genome reveals multiple impacts of transposons.</title>
        <authorList>
            <person name="Zhao G."/>
            <person name="Zou C."/>
            <person name="Li K."/>
            <person name="Wang K."/>
            <person name="Li T."/>
            <person name="Gao L."/>
            <person name="Zhang X."/>
            <person name="Wang H."/>
            <person name="Yang Z."/>
            <person name="Liu X."/>
            <person name="Jiang W."/>
            <person name="Mao L."/>
            <person name="Kong X."/>
            <person name="Jiao Y."/>
            <person name="Jia J."/>
        </authorList>
    </citation>
    <scope>NUCLEOTIDE SEQUENCE [LARGE SCALE GENOMIC DNA]</scope>
    <source>
        <strain evidence="2">cv. AL8/78</strain>
    </source>
</reference>
<keyword evidence="2" id="KW-1185">Reference proteome</keyword>
<dbReference type="InterPro" id="IPR044802">
    <property type="entry name" value="NADKc-like"/>
</dbReference>
<reference evidence="1" key="5">
    <citation type="journal article" date="2021" name="G3 (Bethesda)">
        <title>Aegilops tauschii genome assembly Aet v5.0 features greater sequence contiguity and improved annotation.</title>
        <authorList>
            <person name="Wang L."/>
            <person name="Zhu T."/>
            <person name="Rodriguez J.C."/>
            <person name="Deal K.R."/>
            <person name="Dubcovsky J."/>
            <person name="McGuire P.E."/>
            <person name="Lux T."/>
            <person name="Spannagl M."/>
            <person name="Mayer K.F.X."/>
            <person name="Baldrich P."/>
            <person name="Meyers B.C."/>
            <person name="Huo N."/>
            <person name="Gu Y.Q."/>
            <person name="Zhou H."/>
            <person name="Devos K.M."/>
            <person name="Bennetzen J.L."/>
            <person name="Unver T."/>
            <person name="Budak H."/>
            <person name="Gulick P.J."/>
            <person name="Galiba G."/>
            <person name="Kalapos B."/>
            <person name="Nelson D.R."/>
            <person name="Li P."/>
            <person name="You F.M."/>
            <person name="Luo M.C."/>
            <person name="Dvorak J."/>
        </authorList>
    </citation>
    <scope>NUCLEOTIDE SEQUENCE [LARGE SCALE GENOMIC DNA]</scope>
    <source>
        <strain evidence="1">cv. AL8/78</strain>
    </source>
</reference>
<accession>A0A453HCN4</accession>
<sequence>MQQQDGFARQLLLRVVALCHGSSKLPPLPAPPAMAEMPRVEMAGDGRVEHLEKFSHYVARQIGFEDASECPHLCKAANNYLRQTNSCMADVYGLLDGVPDADALYVKLVDELERCILGYFAFHWDHSTILVTQVRTYNDLI</sequence>
<reference evidence="1" key="3">
    <citation type="journal article" date="2017" name="Nature">
        <title>Genome sequence of the progenitor of the wheat D genome Aegilops tauschii.</title>
        <authorList>
            <person name="Luo M.C."/>
            <person name="Gu Y.Q."/>
            <person name="Puiu D."/>
            <person name="Wang H."/>
            <person name="Twardziok S.O."/>
            <person name="Deal K.R."/>
            <person name="Huo N."/>
            <person name="Zhu T."/>
            <person name="Wang L."/>
            <person name="Wang Y."/>
            <person name="McGuire P.E."/>
            <person name="Liu S."/>
            <person name="Long H."/>
            <person name="Ramasamy R.K."/>
            <person name="Rodriguez J.C."/>
            <person name="Van S.L."/>
            <person name="Yuan L."/>
            <person name="Wang Z."/>
            <person name="Xia Z."/>
            <person name="Xiao L."/>
            <person name="Anderson O.D."/>
            <person name="Ouyang S."/>
            <person name="Liang Y."/>
            <person name="Zimin A.V."/>
            <person name="Pertea G."/>
            <person name="Qi P."/>
            <person name="Bennetzen J.L."/>
            <person name="Dai X."/>
            <person name="Dawson M.W."/>
            <person name="Muller H.G."/>
            <person name="Kugler K."/>
            <person name="Rivarola-Duarte L."/>
            <person name="Spannagl M."/>
            <person name="Mayer K.F.X."/>
            <person name="Lu F.H."/>
            <person name="Bevan M.W."/>
            <person name="Leroy P."/>
            <person name="Li P."/>
            <person name="You F.M."/>
            <person name="Sun Q."/>
            <person name="Liu Z."/>
            <person name="Lyons E."/>
            <person name="Wicker T."/>
            <person name="Salzberg S.L."/>
            <person name="Devos K.M."/>
            <person name="Dvorak J."/>
        </authorList>
    </citation>
    <scope>NUCLEOTIDE SEQUENCE [LARGE SCALE GENOMIC DNA]</scope>
    <source>
        <strain evidence="1">cv. AL8/78</strain>
    </source>
</reference>
<dbReference type="EnsemblPlants" id="AET4Gv20143300.11">
    <property type="protein sequence ID" value="AET4Gv20143300.11"/>
    <property type="gene ID" value="AET4Gv20143300"/>
</dbReference>
<evidence type="ECO:0000313" key="2">
    <source>
        <dbReference type="Proteomes" id="UP000015105"/>
    </source>
</evidence>
<name>A0A453HCN4_AEGTS</name>
<dbReference type="PANTHER" id="PTHR31153">
    <property type="entry name" value="CALMODULIN CALCIUM-DEPENDENT NAD KINASE"/>
    <property type="match status" value="1"/>
</dbReference>
<proteinExistence type="predicted"/>
<reference evidence="2" key="1">
    <citation type="journal article" date="2014" name="Science">
        <title>Ancient hybridizations among the ancestral genomes of bread wheat.</title>
        <authorList>
            <consortium name="International Wheat Genome Sequencing Consortium,"/>
            <person name="Marcussen T."/>
            <person name="Sandve S.R."/>
            <person name="Heier L."/>
            <person name="Spannagl M."/>
            <person name="Pfeifer M."/>
            <person name="Jakobsen K.S."/>
            <person name="Wulff B.B."/>
            <person name="Steuernagel B."/>
            <person name="Mayer K.F."/>
            <person name="Olsen O.A."/>
        </authorList>
    </citation>
    <scope>NUCLEOTIDE SEQUENCE [LARGE SCALE GENOMIC DNA]</scope>
    <source>
        <strain evidence="2">cv. AL8/78</strain>
    </source>
</reference>
<dbReference type="AlphaFoldDB" id="A0A453HCN4"/>